<keyword evidence="2" id="KW-1185">Reference proteome</keyword>
<dbReference type="Proteomes" id="UP000683575">
    <property type="component" value="Chromosome"/>
</dbReference>
<organism evidence="1 2">
    <name type="scientific">Nocardioides panacis</name>
    <dbReference type="NCBI Taxonomy" id="2849501"/>
    <lineage>
        <taxon>Bacteria</taxon>
        <taxon>Bacillati</taxon>
        <taxon>Actinomycetota</taxon>
        <taxon>Actinomycetes</taxon>
        <taxon>Propionibacteriales</taxon>
        <taxon>Nocardioidaceae</taxon>
        <taxon>Nocardioides</taxon>
    </lineage>
</organism>
<dbReference type="EMBL" id="CP077062">
    <property type="protein sequence ID" value="QWZ09955.1"/>
    <property type="molecule type" value="Genomic_DNA"/>
</dbReference>
<reference evidence="1" key="1">
    <citation type="submission" date="2021-06" db="EMBL/GenBank/DDBJ databases">
        <title>Complete genome sequence of Nocardioides sp. G188.</title>
        <authorList>
            <person name="Im W.-T."/>
        </authorList>
    </citation>
    <scope>NUCLEOTIDE SEQUENCE</scope>
    <source>
        <strain evidence="1">G188</strain>
    </source>
</reference>
<evidence type="ECO:0000313" key="1">
    <source>
        <dbReference type="EMBL" id="QWZ09955.1"/>
    </source>
</evidence>
<name>A0A975T1L9_9ACTN</name>
<protein>
    <submittedName>
        <fullName evidence="1">Uncharacterized protein</fullName>
    </submittedName>
</protein>
<gene>
    <name evidence="1" type="ORF">KRR39_09620</name>
</gene>
<evidence type="ECO:0000313" key="2">
    <source>
        <dbReference type="Proteomes" id="UP000683575"/>
    </source>
</evidence>
<dbReference type="KEGG" id="nps:KRR39_09620"/>
<sequence length="199" mass="22045">MHDDLLDRPSWTIGLDSWVIQDGSYPDLVTGQRIDFAVEFASRGGLRQLDEAHEVAVHGIGGSQYEVTAQIVHDRPNAQVIDFGMLAYHFIGIADPEHQPHVGAWVTGVINLSVDPFFYFDELAHEEGFPALTYSWTVHEIQERTGTDALRDGASTVRADTGPGLVTVERTDAWGDVSKLPGYLLRCGMERKDRADRGP</sequence>
<dbReference type="RefSeq" id="WP_216941801.1">
    <property type="nucleotide sequence ID" value="NZ_CP077062.1"/>
</dbReference>
<dbReference type="AlphaFoldDB" id="A0A975T1L9"/>
<accession>A0A975T1L9</accession>
<proteinExistence type="predicted"/>